<sequence length="275" mass="32776">MSKSALPDVLFLEIKNELDFPYHFKNLYHTHLYCHSGSIHFMFNDQKMVCKSGQFLFWFAESNLSGLAFSKNFKASVLLVEKDFLMDNIPDQSWSINAQLHSRVYPIKDIQSKPIKEKILTNFKRLNECFLEADHRFYEEILKLQMQVFILEMWHTFANEYDQRKHSLQTGTLYEQFIQLLQQHCLKHREVQFYSNELNITAKYLNHLCKIHSGMTASDWVKRHAKERIILLLQNRNLNISEIADEMEFSSRSFFTRYVKTILGVTPSEFRDRLN</sequence>
<dbReference type="GO" id="GO:0003700">
    <property type="term" value="F:DNA-binding transcription factor activity"/>
    <property type="evidence" value="ECO:0007669"/>
    <property type="project" value="InterPro"/>
</dbReference>
<keyword evidence="2 5" id="KW-0238">DNA-binding</keyword>
<accession>A0A1I4W7Y4</accession>
<evidence type="ECO:0000313" key="5">
    <source>
        <dbReference type="EMBL" id="SFN09758.1"/>
    </source>
</evidence>
<dbReference type="SMART" id="SM00342">
    <property type="entry name" value="HTH_ARAC"/>
    <property type="match status" value="1"/>
</dbReference>
<dbReference type="EMBL" id="FOUZ01000006">
    <property type="protein sequence ID" value="SFN09758.1"/>
    <property type="molecule type" value="Genomic_DNA"/>
</dbReference>
<dbReference type="PROSITE" id="PS01124">
    <property type="entry name" value="HTH_ARAC_FAMILY_2"/>
    <property type="match status" value="1"/>
</dbReference>
<dbReference type="PANTHER" id="PTHR43280">
    <property type="entry name" value="ARAC-FAMILY TRANSCRIPTIONAL REGULATOR"/>
    <property type="match status" value="1"/>
</dbReference>
<dbReference type="InterPro" id="IPR018060">
    <property type="entry name" value="HTH_AraC"/>
</dbReference>
<proteinExistence type="predicted"/>
<reference evidence="6" key="1">
    <citation type="submission" date="2016-10" db="EMBL/GenBank/DDBJ databases">
        <authorList>
            <person name="Varghese N."/>
            <person name="Submissions S."/>
        </authorList>
    </citation>
    <scope>NUCLEOTIDE SEQUENCE [LARGE SCALE GENOMIC DNA]</scope>
    <source>
        <strain evidence="6">XJ109</strain>
    </source>
</reference>
<dbReference type="PANTHER" id="PTHR43280:SF32">
    <property type="entry name" value="TRANSCRIPTIONAL REGULATORY PROTEIN"/>
    <property type="match status" value="1"/>
</dbReference>
<evidence type="ECO:0000259" key="4">
    <source>
        <dbReference type="PROSITE" id="PS01124"/>
    </source>
</evidence>
<dbReference type="Proteomes" id="UP000199149">
    <property type="component" value="Unassembled WGS sequence"/>
</dbReference>
<dbReference type="GO" id="GO:0043565">
    <property type="term" value="F:sequence-specific DNA binding"/>
    <property type="evidence" value="ECO:0007669"/>
    <property type="project" value="InterPro"/>
</dbReference>
<keyword evidence="1" id="KW-0805">Transcription regulation</keyword>
<dbReference type="InterPro" id="IPR009057">
    <property type="entry name" value="Homeodomain-like_sf"/>
</dbReference>
<evidence type="ECO:0000256" key="2">
    <source>
        <dbReference type="ARBA" id="ARBA00023125"/>
    </source>
</evidence>
<feature type="domain" description="HTH araC/xylS-type" evidence="4">
    <location>
        <begin position="175"/>
        <end position="273"/>
    </location>
</feature>
<dbReference type="Gene3D" id="1.10.10.60">
    <property type="entry name" value="Homeodomain-like"/>
    <property type="match status" value="1"/>
</dbReference>
<gene>
    <name evidence="5" type="ORF">SAMN05421738_106189</name>
</gene>
<evidence type="ECO:0000256" key="1">
    <source>
        <dbReference type="ARBA" id="ARBA00023015"/>
    </source>
</evidence>
<dbReference type="AlphaFoldDB" id="A0A1I4W7Y4"/>
<organism evidence="5 6">
    <name type="scientific">Algoriella xinjiangensis</name>
    <dbReference type="NCBI Taxonomy" id="684065"/>
    <lineage>
        <taxon>Bacteria</taxon>
        <taxon>Pseudomonadati</taxon>
        <taxon>Bacteroidota</taxon>
        <taxon>Flavobacteriia</taxon>
        <taxon>Flavobacteriales</taxon>
        <taxon>Weeksellaceae</taxon>
        <taxon>Algoriella</taxon>
    </lineage>
</organism>
<dbReference type="RefSeq" id="WP_092908037.1">
    <property type="nucleotide sequence ID" value="NZ_FOUZ01000006.1"/>
</dbReference>
<dbReference type="Pfam" id="PF12833">
    <property type="entry name" value="HTH_18"/>
    <property type="match status" value="1"/>
</dbReference>
<keyword evidence="6" id="KW-1185">Reference proteome</keyword>
<dbReference type="STRING" id="684065.SAMN05421738_106189"/>
<protein>
    <submittedName>
        <fullName evidence="5">AraC-type DNA-binding protein</fullName>
    </submittedName>
</protein>
<evidence type="ECO:0000313" key="6">
    <source>
        <dbReference type="Proteomes" id="UP000199149"/>
    </source>
</evidence>
<dbReference type="SUPFAM" id="SSF46689">
    <property type="entry name" value="Homeodomain-like"/>
    <property type="match status" value="1"/>
</dbReference>
<name>A0A1I4W7Y4_9FLAO</name>
<keyword evidence="3" id="KW-0804">Transcription</keyword>
<evidence type="ECO:0000256" key="3">
    <source>
        <dbReference type="ARBA" id="ARBA00023163"/>
    </source>
</evidence>
<dbReference type="OrthoDB" id="1007667at2"/>